<keyword evidence="3" id="KW-1185">Reference proteome</keyword>
<evidence type="ECO:0000259" key="1">
    <source>
        <dbReference type="Pfam" id="PF14392"/>
    </source>
</evidence>
<evidence type="ECO:0000313" key="2">
    <source>
        <dbReference type="EMBL" id="MBA0752955.1"/>
    </source>
</evidence>
<dbReference type="EMBL" id="JABEZY010032972">
    <property type="protein sequence ID" value="MBA0752955.1"/>
    <property type="molecule type" value="Genomic_DNA"/>
</dbReference>
<feature type="domain" description="Zinc knuckle CX2CX4HX4C" evidence="1">
    <location>
        <begin position="85"/>
        <end position="106"/>
    </location>
</feature>
<proteinExistence type="predicted"/>
<gene>
    <name evidence="2" type="ORF">Gogos_019951</name>
</gene>
<feature type="non-terminal residue" evidence="2">
    <location>
        <position position="325"/>
    </location>
</feature>
<dbReference type="AlphaFoldDB" id="A0A7J9CXH4"/>
<dbReference type="Pfam" id="PF14392">
    <property type="entry name" value="zf-CCHC_4"/>
    <property type="match status" value="1"/>
</dbReference>
<dbReference type="Proteomes" id="UP000593579">
    <property type="component" value="Unassembled WGS sequence"/>
</dbReference>
<protein>
    <recommendedName>
        <fullName evidence="1">Zinc knuckle CX2CX4HX4C domain-containing protein</fullName>
    </recommendedName>
</protein>
<name>A0A7J9CXH4_GOSGO</name>
<dbReference type="InterPro" id="IPR025836">
    <property type="entry name" value="Zn_knuckle_CX2CX4HX4C"/>
</dbReference>
<reference evidence="2 3" key="1">
    <citation type="journal article" date="2019" name="Genome Biol. Evol.">
        <title>Insights into the evolution of the New World diploid cottons (Gossypium, subgenus Houzingenia) based on genome sequencing.</title>
        <authorList>
            <person name="Grover C.E."/>
            <person name="Arick M.A. 2nd"/>
            <person name="Thrash A."/>
            <person name="Conover J.L."/>
            <person name="Sanders W.S."/>
            <person name="Peterson D.G."/>
            <person name="Frelichowski J.E."/>
            <person name="Scheffler J.A."/>
            <person name="Scheffler B.E."/>
            <person name="Wendel J.F."/>
        </authorList>
    </citation>
    <scope>NUCLEOTIDE SEQUENCE [LARGE SCALE GENOMIC DNA]</scope>
    <source>
        <strain evidence="2">5</strain>
        <tissue evidence="2">Leaf</tissue>
    </source>
</reference>
<comment type="caution">
    <text evidence="2">The sequence shown here is derived from an EMBL/GenBank/DDBJ whole genome shotgun (WGS) entry which is preliminary data.</text>
</comment>
<sequence length="325" mass="37539">DLTALQIVEEKDDVIQLSSSSTGHSSLYDFYFVECFATTSVIHFCTMHHTLTNLWHPLEGIQIKNLKEKWFLPSYFNLVDFDRVYEKLHLFYFLCGRLGHGNSFCPIRLTRDVTTDDMGCDISLRAVGCRVVVVDNIWLQKGTIDGSPRAMSLNSNLGVNLEGAILRATEHIAVILGVKVLGHVRGIRECELKLHSTGHVRGNKDSVNFMLHFWDMFDFMSLCVVLEIHWSSRSRLTGSHEDLLLESPWVVRRLQHMLKLYNPHIVFFIKTKLDCDHMVRMRRCEFLHGIEMSRRLLRKRFGTLSNLMALQTCDFDLQHGTHFGL</sequence>
<accession>A0A7J9CXH4</accession>
<evidence type="ECO:0000313" key="3">
    <source>
        <dbReference type="Proteomes" id="UP000593579"/>
    </source>
</evidence>
<organism evidence="2 3">
    <name type="scientific">Gossypium gossypioides</name>
    <name type="common">Mexican cotton</name>
    <name type="synonym">Selera gossypioides</name>
    <dbReference type="NCBI Taxonomy" id="34282"/>
    <lineage>
        <taxon>Eukaryota</taxon>
        <taxon>Viridiplantae</taxon>
        <taxon>Streptophyta</taxon>
        <taxon>Embryophyta</taxon>
        <taxon>Tracheophyta</taxon>
        <taxon>Spermatophyta</taxon>
        <taxon>Magnoliopsida</taxon>
        <taxon>eudicotyledons</taxon>
        <taxon>Gunneridae</taxon>
        <taxon>Pentapetalae</taxon>
        <taxon>rosids</taxon>
        <taxon>malvids</taxon>
        <taxon>Malvales</taxon>
        <taxon>Malvaceae</taxon>
        <taxon>Malvoideae</taxon>
        <taxon>Gossypium</taxon>
    </lineage>
</organism>